<dbReference type="Proteomes" id="UP000612899">
    <property type="component" value="Unassembled WGS sequence"/>
</dbReference>
<sequence length="214" mass="23485">MTPPDSGGINGRFRSWWVAIPLESVGPLRFGMTMDEAASAQSEAYELRRFQAEPYFPEIVGIELGSRPAEPALYEYFDKSGRLFCIAADAVRGPVITLDGMELTGGNPAELERWLFDVSGSMGGGLRYGPRANPGIDGLGLVLRVQDTADGLLVRPVVVGRDWADRCTDDWEGAIPECEWVGCLWPDPRVPGRAKVWPTVGEMPSWAGRWSPPF</sequence>
<name>A0A8J3QGS2_9ACTN</name>
<dbReference type="AlphaFoldDB" id="A0A8J3QGS2"/>
<organism evidence="1 2">
    <name type="scientific">Rhizocola hellebori</name>
    <dbReference type="NCBI Taxonomy" id="1392758"/>
    <lineage>
        <taxon>Bacteria</taxon>
        <taxon>Bacillati</taxon>
        <taxon>Actinomycetota</taxon>
        <taxon>Actinomycetes</taxon>
        <taxon>Micromonosporales</taxon>
        <taxon>Micromonosporaceae</taxon>
        <taxon>Rhizocola</taxon>
    </lineage>
</organism>
<protein>
    <submittedName>
        <fullName evidence="1">Uncharacterized protein</fullName>
    </submittedName>
</protein>
<comment type="caution">
    <text evidence="1">The sequence shown here is derived from an EMBL/GenBank/DDBJ whole genome shotgun (WGS) entry which is preliminary data.</text>
</comment>
<proteinExistence type="predicted"/>
<keyword evidence="2" id="KW-1185">Reference proteome</keyword>
<gene>
    <name evidence="1" type="ORF">Rhe02_78340</name>
</gene>
<evidence type="ECO:0000313" key="1">
    <source>
        <dbReference type="EMBL" id="GIH09767.1"/>
    </source>
</evidence>
<reference evidence="1" key="1">
    <citation type="submission" date="2021-01" db="EMBL/GenBank/DDBJ databases">
        <title>Whole genome shotgun sequence of Rhizocola hellebori NBRC 109834.</title>
        <authorList>
            <person name="Komaki H."/>
            <person name="Tamura T."/>
        </authorList>
    </citation>
    <scope>NUCLEOTIDE SEQUENCE</scope>
    <source>
        <strain evidence="1">NBRC 109834</strain>
    </source>
</reference>
<evidence type="ECO:0000313" key="2">
    <source>
        <dbReference type="Proteomes" id="UP000612899"/>
    </source>
</evidence>
<accession>A0A8J3QGS2</accession>
<dbReference type="EMBL" id="BONY01000076">
    <property type="protein sequence ID" value="GIH09767.1"/>
    <property type="molecule type" value="Genomic_DNA"/>
</dbReference>